<gene>
    <name evidence="3" type="ORF">O3P69_020681</name>
</gene>
<feature type="compositionally biased region" description="Basic and acidic residues" evidence="1">
    <location>
        <begin position="19"/>
        <end position="30"/>
    </location>
</feature>
<sequence>MVVAALSLLSCLPHLRSSPRKEENAPEQKRAPPGSGGRTYASKQRRRKGTLHRIVFERNIGRHRTAIHLFQPPRPGPLTQESEKSVSMAGGVPGERTGPLPRPLTSCGGKSLTIPKDTGLDHATCSFLHHLRMRRLVLKVQVWVVSPCLASLPRMETGRVTALSFLLNIRLSASVGLPELQISQFDKRKGKHFPVGASCLRDLVAVVVVAVGCRVTGATHARGSERRRSGRDKSKAAAATHQLLPTASQYGPSYYEYTSVLAFSPVPSTNSQSPFFRTSQYLPARRNPFPLIPFHRNPILPVPFLSLSPSLPVHPIPSQPFLAPPILPALSFPGP</sequence>
<evidence type="ECO:0000313" key="4">
    <source>
        <dbReference type="Proteomes" id="UP001487740"/>
    </source>
</evidence>
<dbReference type="EMBL" id="JARAKH010000028">
    <property type="protein sequence ID" value="KAK8388891.1"/>
    <property type="molecule type" value="Genomic_DNA"/>
</dbReference>
<keyword evidence="4" id="KW-1185">Reference proteome</keyword>
<keyword evidence="2" id="KW-0732">Signal</keyword>
<comment type="caution">
    <text evidence="3">The sequence shown here is derived from an EMBL/GenBank/DDBJ whole genome shotgun (WGS) entry which is preliminary data.</text>
</comment>
<evidence type="ECO:0000256" key="2">
    <source>
        <dbReference type="SAM" id="SignalP"/>
    </source>
</evidence>
<reference evidence="3 4" key="1">
    <citation type="submission" date="2023-03" db="EMBL/GenBank/DDBJ databases">
        <title>High-quality genome of Scylla paramamosain provides insights in environmental adaptation.</title>
        <authorList>
            <person name="Zhang L."/>
        </authorList>
    </citation>
    <scope>NUCLEOTIDE SEQUENCE [LARGE SCALE GENOMIC DNA]</scope>
    <source>
        <strain evidence="3">LZ_2023a</strain>
        <tissue evidence="3">Muscle</tissue>
    </source>
</reference>
<protein>
    <submittedName>
        <fullName evidence="3">Uncharacterized protein</fullName>
    </submittedName>
</protein>
<proteinExistence type="predicted"/>
<feature type="region of interest" description="Disordered" evidence="1">
    <location>
        <begin position="69"/>
        <end position="106"/>
    </location>
</feature>
<dbReference type="AlphaFoldDB" id="A0AAW0TN76"/>
<name>A0AAW0TN76_SCYPA</name>
<feature type="chain" id="PRO_5043687817" evidence="2">
    <location>
        <begin position="18"/>
        <end position="335"/>
    </location>
</feature>
<evidence type="ECO:0000256" key="1">
    <source>
        <dbReference type="SAM" id="MobiDB-lite"/>
    </source>
</evidence>
<organism evidence="3 4">
    <name type="scientific">Scylla paramamosain</name>
    <name type="common">Mud crab</name>
    <dbReference type="NCBI Taxonomy" id="85552"/>
    <lineage>
        <taxon>Eukaryota</taxon>
        <taxon>Metazoa</taxon>
        <taxon>Ecdysozoa</taxon>
        <taxon>Arthropoda</taxon>
        <taxon>Crustacea</taxon>
        <taxon>Multicrustacea</taxon>
        <taxon>Malacostraca</taxon>
        <taxon>Eumalacostraca</taxon>
        <taxon>Eucarida</taxon>
        <taxon>Decapoda</taxon>
        <taxon>Pleocyemata</taxon>
        <taxon>Brachyura</taxon>
        <taxon>Eubrachyura</taxon>
        <taxon>Portunoidea</taxon>
        <taxon>Portunidae</taxon>
        <taxon>Portuninae</taxon>
        <taxon>Scylla</taxon>
    </lineage>
</organism>
<evidence type="ECO:0000313" key="3">
    <source>
        <dbReference type="EMBL" id="KAK8388891.1"/>
    </source>
</evidence>
<dbReference type="Proteomes" id="UP001487740">
    <property type="component" value="Unassembled WGS sequence"/>
</dbReference>
<feature type="signal peptide" evidence="2">
    <location>
        <begin position="1"/>
        <end position="17"/>
    </location>
</feature>
<accession>A0AAW0TN76</accession>
<feature type="region of interest" description="Disordered" evidence="1">
    <location>
        <begin position="17"/>
        <end position="48"/>
    </location>
</feature>